<comment type="caution">
    <text evidence="5">The sequence shown here is derived from an EMBL/GenBank/DDBJ whole genome shotgun (WGS) entry which is preliminary data.</text>
</comment>
<dbReference type="InterPro" id="IPR036390">
    <property type="entry name" value="WH_DNA-bd_sf"/>
</dbReference>
<dbReference type="AlphaFoldDB" id="A0A837LDS2"/>
<dbReference type="PANTHER" id="PTHR33204:SF18">
    <property type="entry name" value="TRANSCRIPTIONAL REGULATORY PROTEIN"/>
    <property type="match status" value="1"/>
</dbReference>
<evidence type="ECO:0000259" key="4">
    <source>
        <dbReference type="PROSITE" id="PS51118"/>
    </source>
</evidence>
<evidence type="ECO:0000313" key="6">
    <source>
        <dbReference type="Proteomes" id="UP000036013"/>
    </source>
</evidence>
<keyword evidence="3" id="KW-0804">Transcription</keyword>
<dbReference type="GO" id="GO:0003677">
    <property type="term" value="F:DNA binding"/>
    <property type="evidence" value="ECO:0007669"/>
    <property type="project" value="UniProtKB-KW"/>
</dbReference>
<evidence type="ECO:0000256" key="2">
    <source>
        <dbReference type="ARBA" id="ARBA00023125"/>
    </source>
</evidence>
<dbReference type="Gene3D" id="1.10.10.10">
    <property type="entry name" value="Winged helix-like DNA-binding domain superfamily/Winged helix DNA-binding domain"/>
    <property type="match status" value="1"/>
</dbReference>
<evidence type="ECO:0000256" key="3">
    <source>
        <dbReference type="ARBA" id="ARBA00023163"/>
    </source>
</evidence>
<dbReference type="SUPFAM" id="SSF46785">
    <property type="entry name" value="Winged helix' DNA-binding domain"/>
    <property type="match status" value="1"/>
</dbReference>
<feature type="domain" description="HTH hxlR-type" evidence="4">
    <location>
        <begin position="15"/>
        <end position="114"/>
    </location>
</feature>
<dbReference type="RefSeq" id="WP_047748313.1">
    <property type="nucleotide sequence ID" value="NZ_JAXROS010000007.1"/>
</dbReference>
<evidence type="ECO:0000256" key="1">
    <source>
        <dbReference type="ARBA" id="ARBA00023015"/>
    </source>
</evidence>
<dbReference type="Pfam" id="PF01638">
    <property type="entry name" value="HxlR"/>
    <property type="match status" value="1"/>
</dbReference>
<name>A0A837LDS2_9ENTR</name>
<sequence>MSKNKSLPYLLPELCGLAAAAELLGDQWVLLILREAFYGVTRFQTIRDHTKITRQTLANRLKKMTELGLLCKIPYQEEGARERYEYVLTAKSRSLAPILFSLMEWGHKNILHDAPHIALTDKESGEVVNSAYVTVDGKFVDPKNVRLTFHDSQYSAAMPQAPAHTDA</sequence>
<organism evidence="5 6">
    <name type="scientific">Enterobacter roggenkampii</name>
    <dbReference type="NCBI Taxonomy" id="1812935"/>
    <lineage>
        <taxon>Bacteria</taxon>
        <taxon>Pseudomonadati</taxon>
        <taxon>Pseudomonadota</taxon>
        <taxon>Gammaproteobacteria</taxon>
        <taxon>Enterobacterales</taxon>
        <taxon>Enterobacteriaceae</taxon>
        <taxon>Enterobacter</taxon>
        <taxon>Enterobacter cloacae complex</taxon>
    </lineage>
</organism>
<accession>A0A837LDS2</accession>
<proteinExistence type="predicted"/>
<dbReference type="InterPro" id="IPR036388">
    <property type="entry name" value="WH-like_DNA-bd_sf"/>
</dbReference>
<dbReference type="PROSITE" id="PS51118">
    <property type="entry name" value="HTH_HXLR"/>
    <property type="match status" value="1"/>
</dbReference>
<dbReference type="InterPro" id="IPR002577">
    <property type="entry name" value="HTH_HxlR"/>
</dbReference>
<dbReference type="OrthoDB" id="9807069at2"/>
<dbReference type="Proteomes" id="UP000036013">
    <property type="component" value="Unassembled WGS sequence"/>
</dbReference>
<protein>
    <submittedName>
        <fullName evidence="5">Transcriptional regulator</fullName>
    </submittedName>
</protein>
<keyword evidence="1" id="KW-0805">Transcription regulation</keyword>
<keyword evidence="2" id="KW-0238">DNA-binding</keyword>
<dbReference type="EMBL" id="LEDI01000029">
    <property type="protein sequence ID" value="KLQ03121.1"/>
    <property type="molecule type" value="Genomic_DNA"/>
</dbReference>
<dbReference type="PANTHER" id="PTHR33204">
    <property type="entry name" value="TRANSCRIPTIONAL REGULATOR, MARR FAMILY"/>
    <property type="match status" value="1"/>
</dbReference>
<gene>
    <name evidence="5" type="ORF">ABF77_14490</name>
</gene>
<evidence type="ECO:0000313" key="5">
    <source>
        <dbReference type="EMBL" id="KLQ03121.1"/>
    </source>
</evidence>
<reference evidence="5 6" key="1">
    <citation type="submission" date="2015-06" db="EMBL/GenBank/DDBJ databases">
        <authorList>
            <person name="Adams M."/>
            <person name="Sutton G."/>
            <person name="Nelson K."/>
            <person name="Bonomo R."/>
            <person name="McCorrison J."/>
            <person name="Sanka R."/>
            <person name="Brinkac L."/>
            <person name="Nierman W."/>
        </authorList>
    </citation>
    <scope>NUCLEOTIDE SEQUENCE [LARGE SCALE GENOMIC DNA]</scope>
    <source>
        <strain evidence="5 6">GN02692</strain>
    </source>
</reference>